<protein>
    <submittedName>
        <fullName evidence="1">14709_t:CDS:1</fullName>
    </submittedName>
</protein>
<proteinExistence type="predicted"/>
<feature type="non-terminal residue" evidence="1">
    <location>
        <position position="52"/>
    </location>
</feature>
<comment type="caution">
    <text evidence="1">The sequence shown here is derived from an EMBL/GenBank/DDBJ whole genome shotgun (WGS) entry which is preliminary data.</text>
</comment>
<gene>
    <name evidence="1" type="ORF">DHETER_LOCUS12483</name>
</gene>
<dbReference type="EMBL" id="CAJVPU010030754">
    <property type="protein sequence ID" value="CAG8714914.1"/>
    <property type="molecule type" value="Genomic_DNA"/>
</dbReference>
<sequence>PLVHIRGNKKISVQVKSVSKEKLKAQISNKDIQKLLMRMISIIFLNTRQERQ</sequence>
<evidence type="ECO:0000313" key="1">
    <source>
        <dbReference type="EMBL" id="CAG8714914.1"/>
    </source>
</evidence>
<organism evidence="1 2">
    <name type="scientific">Dentiscutata heterogama</name>
    <dbReference type="NCBI Taxonomy" id="1316150"/>
    <lineage>
        <taxon>Eukaryota</taxon>
        <taxon>Fungi</taxon>
        <taxon>Fungi incertae sedis</taxon>
        <taxon>Mucoromycota</taxon>
        <taxon>Glomeromycotina</taxon>
        <taxon>Glomeromycetes</taxon>
        <taxon>Diversisporales</taxon>
        <taxon>Gigasporaceae</taxon>
        <taxon>Dentiscutata</taxon>
    </lineage>
</organism>
<feature type="non-terminal residue" evidence="1">
    <location>
        <position position="1"/>
    </location>
</feature>
<name>A0ACA9PSR2_9GLOM</name>
<keyword evidence="2" id="KW-1185">Reference proteome</keyword>
<reference evidence="1" key="1">
    <citation type="submission" date="2021-06" db="EMBL/GenBank/DDBJ databases">
        <authorList>
            <person name="Kallberg Y."/>
            <person name="Tangrot J."/>
            <person name="Rosling A."/>
        </authorList>
    </citation>
    <scope>NUCLEOTIDE SEQUENCE</scope>
    <source>
        <strain evidence="1">IL203A</strain>
    </source>
</reference>
<dbReference type="Proteomes" id="UP000789702">
    <property type="component" value="Unassembled WGS sequence"/>
</dbReference>
<evidence type="ECO:0000313" key="2">
    <source>
        <dbReference type="Proteomes" id="UP000789702"/>
    </source>
</evidence>
<accession>A0ACA9PSR2</accession>